<accession>A0ABZ3JB45</accession>
<keyword evidence="1" id="KW-1133">Transmembrane helix</keyword>
<organism evidence="2 3">
    <name type="scientific">Sporomusa acidovorans (strain ATCC 49682 / DSM 3132 / Mol)</name>
    <dbReference type="NCBI Taxonomy" id="1123286"/>
    <lineage>
        <taxon>Bacteria</taxon>
        <taxon>Bacillati</taxon>
        <taxon>Bacillota</taxon>
        <taxon>Negativicutes</taxon>
        <taxon>Selenomonadales</taxon>
        <taxon>Sporomusaceae</taxon>
        <taxon>Sporomusa</taxon>
    </lineage>
</organism>
<gene>
    <name evidence="2" type="ORF">SPACI_052320</name>
</gene>
<keyword evidence="1" id="KW-0472">Membrane</keyword>
<protein>
    <submittedName>
        <fullName evidence="2">Uncharacterized protein</fullName>
    </submittedName>
</protein>
<evidence type="ECO:0000313" key="2">
    <source>
        <dbReference type="EMBL" id="XFO75117.1"/>
    </source>
</evidence>
<keyword evidence="1" id="KW-0812">Transmembrane</keyword>
<dbReference type="RefSeq" id="WP_093792137.1">
    <property type="nucleotide sequence ID" value="NZ_CP155571.1"/>
</dbReference>
<reference evidence="2" key="1">
    <citation type="submission" date="2024-05" db="EMBL/GenBank/DDBJ databases">
        <title>Isolation and characterization of Sporomusa carbonis sp. nov., a carboxydotrophic hydrogenogen in the genus of Sporomusa isolated from a charcoal burning pile.</title>
        <authorList>
            <person name="Boeer T."/>
            <person name="Rosenbaum F."/>
            <person name="Eysell L."/>
            <person name="Mueller V."/>
            <person name="Daniel R."/>
            <person name="Poehlein A."/>
        </authorList>
    </citation>
    <scope>NUCLEOTIDE SEQUENCE [LARGE SCALE GENOMIC DNA]</scope>
    <source>
        <strain evidence="2">DSM 3132</strain>
    </source>
</reference>
<evidence type="ECO:0000256" key="1">
    <source>
        <dbReference type="SAM" id="Phobius"/>
    </source>
</evidence>
<dbReference type="Proteomes" id="UP000216052">
    <property type="component" value="Chromosome"/>
</dbReference>
<evidence type="ECO:0000313" key="3">
    <source>
        <dbReference type="Proteomes" id="UP000216052"/>
    </source>
</evidence>
<sequence length="79" mass="9283">MKYEDLDDMLIFIILLNLLGNFLTLFAALFQQRCDKKKDHEQEESKEKFKRELADLHTRIASLEKELGSAAKIKYNPSH</sequence>
<keyword evidence="3" id="KW-1185">Reference proteome</keyword>
<proteinExistence type="predicted"/>
<dbReference type="EMBL" id="CP155571">
    <property type="protein sequence ID" value="XFO75117.1"/>
    <property type="molecule type" value="Genomic_DNA"/>
</dbReference>
<feature type="transmembrane region" description="Helical" evidence="1">
    <location>
        <begin position="12"/>
        <end position="30"/>
    </location>
</feature>
<name>A0ABZ3JB45_SPOA4</name>